<keyword evidence="3" id="KW-1185">Reference proteome</keyword>
<reference evidence="2" key="1">
    <citation type="submission" date="2021-04" db="EMBL/GenBank/DDBJ databases">
        <title>Genome based classification of Actinospica acidithermotolerans sp. nov., an actinobacterium isolated from an Indonesian hot spring.</title>
        <authorList>
            <person name="Kusuma A.B."/>
            <person name="Putra K.E."/>
            <person name="Nafisah S."/>
            <person name="Loh J."/>
            <person name="Nouioui I."/>
            <person name="Goodfellow M."/>
        </authorList>
    </citation>
    <scope>NUCLEOTIDE SEQUENCE</scope>
    <source>
        <strain evidence="2">MGRD01-02</strain>
    </source>
</reference>
<name>A0A941E7F6_9ACTN</name>
<dbReference type="EMBL" id="JAGSOH010000001">
    <property type="protein sequence ID" value="MBR7824815.1"/>
    <property type="molecule type" value="Genomic_DNA"/>
</dbReference>
<dbReference type="AlphaFoldDB" id="A0A941E7F6"/>
<keyword evidence="1" id="KW-0812">Transmembrane</keyword>
<gene>
    <name evidence="2" type="ORF">KDK95_00735</name>
</gene>
<proteinExistence type="predicted"/>
<keyword evidence="1" id="KW-0472">Membrane</keyword>
<feature type="transmembrane region" description="Helical" evidence="1">
    <location>
        <begin position="91"/>
        <end position="109"/>
    </location>
</feature>
<protein>
    <submittedName>
        <fullName evidence="2">Uncharacterized protein</fullName>
    </submittedName>
</protein>
<evidence type="ECO:0000256" key="1">
    <source>
        <dbReference type="SAM" id="Phobius"/>
    </source>
</evidence>
<dbReference type="Proteomes" id="UP000676325">
    <property type="component" value="Unassembled WGS sequence"/>
</dbReference>
<accession>A0A941E7F6</accession>
<organism evidence="2 3">
    <name type="scientific">Actinospica acidithermotolerans</name>
    <dbReference type="NCBI Taxonomy" id="2828514"/>
    <lineage>
        <taxon>Bacteria</taxon>
        <taxon>Bacillati</taxon>
        <taxon>Actinomycetota</taxon>
        <taxon>Actinomycetes</taxon>
        <taxon>Catenulisporales</taxon>
        <taxon>Actinospicaceae</taxon>
        <taxon>Actinospica</taxon>
    </lineage>
</organism>
<comment type="caution">
    <text evidence="2">The sequence shown here is derived from an EMBL/GenBank/DDBJ whole genome shotgun (WGS) entry which is preliminary data.</text>
</comment>
<evidence type="ECO:0000313" key="2">
    <source>
        <dbReference type="EMBL" id="MBR7824815.1"/>
    </source>
</evidence>
<dbReference type="RefSeq" id="WP_212515957.1">
    <property type="nucleotide sequence ID" value="NZ_JAGSOH010000001.1"/>
</dbReference>
<keyword evidence="1" id="KW-1133">Transmembrane helix</keyword>
<sequence>MSKTTALMEQAQPFLRDRYASVRQELGPRIAHTRDVAVPIALDMSNKALDVSHRMREEYLPEAGKRAMLAAAVLKGAELERVHERHLRWRLVAAATAAGAAIGAGAVMWQRMHSNNDDMWTEERVDEANANGSTGTVAD</sequence>
<evidence type="ECO:0000313" key="3">
    <source>
        <dbReference type="Proteomes" id="UP000676325"/>
    </source>
</evidence>